<accession>A0A1S3HPH5</accession>
<evidence type="ECO:0000256" key="1">
    <source>
        <dbReference type="SAM" id="Phobius"/>
    </source>
</evidence>
<dbReference type="InterPro" id="IPR045219">
    <property type="entry name" value="PKAT"/>
</dbReference>
<gene>
    <name evidence="3" type="primary">LOC106157025</name>
</gene>
<dbReference type="RefSeq" id="XP_013387942.1">
    <property type="nucleotide sequence ID" value="XM_013532488.1"/>
</dbReference>
<dbReference type="PANTHER" id="PTHR11861">
    <property type="entry name" value="MELANOCYTE PROTEIN PMEL 17-RELATED"/>
    <property type="match status" value="1"/>
</dbReference>
<proteinExistence type="predicted"/>
<evidence type="ECO:0000313" key="3">
    <source>
        <dbReference type="RefSeq" id="XP_013387942.1"/>
    </source>
</evidence>
<dbReference type="InParanoid" id="A0A1S3HPH5"/>
<dbReference type="PANTHER" id="PTHR11861:SF8">
    <property type="entry name" value="PKD DOMAIN-CONTAINING PROTEIN"/>
    <property type="match status" value="1"/>
</dbReference>
<dbReference type="GeneID" id="106157025"/>
<organism evidence="2 3">
    <name type="scientific">Lingula anatina</name>
    <name type="common">Brachiopod</name>
    <name type="synonym">Lingula unguis</name>
    <dbReference type="NCBI Taxonomy" id="7574"/>
    <lineage>
        <taxon>Eukaryota</taxon>
        <taxon>Metazoa</taxon>
        <taxon>Spiralia</taxon>
        <taxon>Lophotrochozoa</taxon>
        <taxon>Brachiopoda</taxon>
        <taxon>Linguliformea</taxon>
        <taxon>Lingulata</taxon>
        <taxon>Lingulida</taxon>
        <taxon>Linguloidea</taxon>
        <taxon>Lingulidae</taxon>
        <taxon>Lingula</taxon>
    </lineage>
</organism>
<evidence type="ECO:0000313" key="2">
    <source>
        <dbReference type="Proteomes" id="UP000085678"/>
    </source>
</evidence>
<keyword evidence="2" id="KW-1185">Reference proteome</keyword>
<dbReference type="GO" id="GO:0005886">
    <property type="term" value="C:plasma membrane"/>
    <property type="evidence" value="ECO:0007669"/>
    <property type="project" value="TreeGrafter"/>
</dbReference>
<dbReference type="KEGG" id="lak:106157025"/>
<dbReference type="AlphaFoldDB" id="A0A1S3HPH5"/>
<keyword evidence="1" id="KW-1133">Transmembrane helix</keyword>
<protein>
    <submittedName>
        <fullName evidence="3">Uncharacterized protein LOC106157025</fullName>
    </submittedName>
</protein>
<dbReference type="Proteomes" id="UP000085678">
    <property type="component" value="Unplaced"/>
</dbReference>
<keyword evidence="1" id="KW-0812">Transmembrane</keyword>
<name>A0A1S3HPH5_LINAN</name>
<reference evidence="3" key="1">
    <citation type="submission" date="2025-08" db="UniProtKB">
        <authorList>
            <consortium name="RefSeq"/>
        </authorList>
    </citation>
    <scope>IDENTIFICATION</scope>
    <source>
        <tissue evidence="3">Gonads</tissue>
    </source>
</reference>
<sequence length="464" mass="52423">MKIEGLLSFSTLVQMHSYMLAVLVLSLGGTMTSSQLMQENHSRTSSVDYELHLSCTQIGVLDSTLIFYVDLVNLHHSPDKEPTYFQYIWTDGADKTVHPIQRRKRFSFYRDYFGNPDVIPGTYNMTVQVYKPRKVGTNDTLIAQNYTSFTITEFLNVNVLISQKVKSKLNNGTTFATGTNVTFYAKALDNFTNPEILNMSYFYHWNPEVSIYKDEDNEKNNNFTYIFTSSGKQLMTLNTTVVMMLNDTNSTQMVKTKLTNKSLVLKDAVGNLDLKLDTILLTEQKLSGKITCTGSVPLNITICAHKGDDNNTCYQASNLDTCTLDVSLLNIVFHQGGKYMMNFTVSNEVSVTSGNYTLQVDAPDYKPVNQFVPILFALMVIFIIAAAIGYTVYSRRKLMVPIDPEVASFEFQSVEEDKPSLFQRFKSTDFGKFLFGSYRAGEKLGQANYASFTLRYGSLKDEYA</sequence>
<keyword evidence="1" id="KW-0472">Membrane</keyword>
<feature type="transmembrane region" description="Helical" evidence="1">
    <location>
        <begin position="371"/>
        <end position="393"/>
    </location>
</feature>